<protein>
    <submittedName>
        <fullName evidence="1">Uncharacterized protein</fullName>
    </submittedName>
</protein>
<reference evidence="1" key="2">
    <citation type="journal article" date="2015" name="Data Brief">
        <title>Shoot transcriptome of the giant reed, Arundo donax.</title>
        <authorList>
            <person name="Barrero R.A."/>
            <person name="Guerrero F.D."/>
            <person name="Moolhuijzen P."/>
            <person name="Goolsby J.A."/>
            <person name="Tidwell J."/>
            <person name="Bellgard S.E."/>
            <person name="Bellgard M.I."/>
        </authorList>
    </citation>
    <scope>NUCLEOTIDE SEQUENCE</scope>
    <source>
        <tissue evidence="1">Shoot tissue taken approximately 20 cm above the soil surface</tissue>
    </source>
</reference>
<reference evidence="1" key="1">
    <citation type="submission" date="2014-09" db="EMBL/GenBank/DDBJ databases">
        <authorList>
            <person name="Magalhaes I.L.F."/>
            <person name="Oliveira U."/>
            <person name="Santos F.R."/>
            <person name="Vidigal T.H.D.A."/>
            <person name="Brescovit A.D."/>
            <person name="Santos A.J."/>
        </authorList>
    </citation>
    <scope>NUCLEOTIDE SEQUENCE</scope>
    <source>
        <tissue evidence="1">Shoot tissue taken approximately 20 cm above the soil surface</tissue>
    </source>
</reference>
<dbReference type="EMBL" id="GBRH01258049">
    <property type="protein sequence ID" value="JAD39846.1"/>
    <property type="molecule type" value="Transcribed_RNA"/>
</dbReference>
<accession>A0A0A8ZM15</accession>
<name>A0A0A8ZM15_ARUDO</name>
<sequence>MALSMWEIGVLVLFSFSDLGTAYAFSKVSCITNL</sequence>
<dbReference type="AlphaFoldDB" id="A0A0A8ZM15"/>
<organism evidence="1">
    <name type="scientific">Arundo donax</name>
    <name type="common">Giant reed</name>
    <name type="synonym">Donax arundinaceus</name>
    <dbReference type="NCBI Taxonomy" id="35708"/>
    <lineage>
        <taxon>Eukaryota</taxon>
        <taxon>Viridiplantae</taxon>
        <taxon>Streptophyta</taxon>
        <taxon>Embryophyta</taxon>
        <taxon>Tracheophyta</taxon>
        <taxon>Spermatophyta</taxon>
        <taxon>Magnoliopsida</taxon>
        <taxon>Liliopsida</taxon>
        <taxon>Poales</taxon>
        <taxon>Poaceae</taxon>
        <taxon>PACMAD clade</taxon>
        <taxon>Arundinoideae</taxon>
        <taxon>Arundineae</taxon>
        <taxon>Arundo</taxon>
    </lineage>
</organism>
<evidence type="ECO:0000313" key="1">
    <source>
        <dbReference type="EMBL" id="JAD39846.1"/>
    </source>
</evidence>
<proteinExistence type="predicted"/>